<dbReference type="EMBL" id="VUYU01000023">
    <property type="protein sequence ID" value="NHZ36983.1"/>
    <property type="molecule type" value="Genomic_DNA"/>
</dbReference>
<evidence type="ECO:0008006" key="3">
    <source>
        <dbReference type="Google" id="ProtNLM"/>
    </source>
</evidence>
<dbReference type="RefSeq" id="WP_167229398.1">
    <property type="nucleotide sequence ID" value="NZ_VUYU01000023.1"/>
</dbReference>
<gene>
    <name evidence="1" type="ORF">F0185_25790</name>
</gene>
<organism evidence="1 2">
    <name type="scientific">Massilia rubra</name>
    <dbReference type="NCBI Taxonomy" id="2607910"/>
    <lineage>
        <taxon>Bacteria</taxon>
        <taxon>Pseudomonadati</taxon>
        <taxon>Pseudomonadota</taxon>
        <taxon>Betaproteobacteria</taxon>
        <taxon>Burkholderiales</taxon>
        <taxon>Oxalobacteraceae</taxon>
        <taxon>Telluria group</taxon>
        <taxon>Massilia</taxon>
    </lineage>
</organism>
<comment type="caution">
    <text evidence="1">The sequence shown here is derived from an EMBL/GenBank/DDBJ whole genome shotgun (WGS) entry which is preliminary data.</text>
</comment>
<name>A0ABX0LQZ4_9BURK</name>
<proteinExistence type="predicted"/>
<evidence type="ECO:0000313" key="2">
    <source>
        <dbReference type="Proteomes" id="UP000785613"/>
    </source>
</evidence>
<evidence type="ECO:0000313" key="1">
    <source>
        <dbReference type="EMBL" id="NHZ36983.1"/>
    </source>
</evidence>
<dbReference type="Proteomes" id="UP000785613">
    <property type="component" value="Unassembled WGS sequence"/>
</dbReference>
<accession>A0ABX0LQZ4</accession>
<keyword evidence="2" id="KW-1185">Reference proteome</keyword>
<protein>
    <recommendedName>
        <fullName evidence="3">SMI1/KNR4 family protein</fullName>
    </recommendedName>
</protein>
<reference evidence="1 2" key="1">
    <citation type="submission" date="2019-09" db="EMBL/GenBank/DDBJ databases">
        <title>Taxonomy of Antarctic Massilia spp.: description of Massilia rubra sp. nov., Massilia aquatica sp. nov., Massilia mucilaginosa sp. nov., Massilia frigida sp. nov. isolated from streams, lakes and regoliths.</title>
        <authorList>
            <person name="Holochova P."/>
            <person name="Sedlacek I."/>
            <person name="Kralova S."/>
            <person name="Maslanova I."/>
            <person name="Busse H.-J."/>
            <person name="Stankova E."/>
            <person name="Vrbovska V."/>
            <person name="Kovarovic V."/>
            <person name="Bartak M."/>
            <person name="Svec P."/>
            <person name="Pantucek R."/>
        </authorList>
    </citation>
    <scope>NUCLEOTIDE SEQUENCE [LARGE SCALE GENOMIC DNA]</scope>
    <source>
        <strain evidence="1 2">CCM 8692</strain>
    </source>
</reference>
<sequence length="175" mass="19573">MNNKNLLIKIVQNAQRRHVKQLLAQESGGAPGASIVKAIYFPDSSDILQKIIAMLGDERMKKETFYAQSDHLIDEKALSAIASLPDLPALHCFFPNYHANQEYISSDLPVMEIQRASAAQWYRFNALSRERISFFFCAAPDFSCGMVMDVCAGDPAISGSDDPIYDLYSWDFGQP</sequence>